<dbReference type="FunFam" id="3.20.20.70:FF:000064">
    <property type="entry name" value="Thiamine-phosphate synthase"/>
    <property type="match status" value="1"/>
</dbReference>
<evidence type="ECO:0000256" key="2">
    <source>
        <dbReference type="ARBA" id="ARBA00005165"/>
    </source>
</evidence>
<evidence type="ECO:0000256" key="4">
    <source>
        <dbReference type="ARBA" id="ARBA00022723"/>
    </source>
</evidence>
<dbReference type="GO" id="GO:0005737">
    <property type="term" value="C:cytoplasm"/>
    <property type="evidence" value="ECO:0007669"/>
    <property type="project" value="TreeGrafter"/>
</dbReference>
<comment type="catalytic activity">
    <reaction evidence="7 10">
        <text>4-methyl-5-(2-phosphooxyethyl)-thiazole + 4-amino-2-methyl-5-(diphosphooxymethyl)pyrimidine + H(+) = thiamine phosphate + diphosphate</text>
        <dbReference type="Rhea" id="RHEA:22328"/>
        <dbReference type="ChEBI" id="CHEBI:15378"/>
        <dbReference type="ChEBI" id="CHEBI:33019"/>
        <dbReference type="ChEBI" id="CHEBI:37575"/>
        <dbReference type="ChEBI" id="CHEBI:57841"/>
        <dbReference type="ChEBI" id="CHEBI:58296"/>
        <dbReference type="EC" id="2.5.1.3"/>
    </reaction>
</comment>
<comment type="pathway">
    <text evidence="2 11">Cofactor biosynthesis; thiamine diphosphate biosynthesis; thiamine phosphate from 4-amino-2-methyl-5-diphosphomethylpyrimidine and 4-methyl-5-(2-phosphoethyl)-thiazole: step 1/1.</text>
</comment>
<organism evidence="13 14">
    <name type="scientific">Ehrlichia minasensis</name>
    <dbReference type="NCBI Taxonomy" id="1242993"/>
    <lineage>
        <taxon>Bacteria</taxon>
        <taxon>Pseudomonadati</taxon>
        <taxon>Pseudomonadota</taxon>
        <taxon>Alphaproteobacteria</taxon>
        <taxon>Rickettsiales</taxon>
        <taxon>Anaplasmataceae</taxon>
        <taxon>Ehrlichia</taxon>
    </lineage>
</organism>
<comment type="catalytic activity">
    <reaction evidence="8 10">
        <text>2-(2-carboxy-4-methylthiazol-5-yl)ethyl phosphate + 4-amino-2-methyl-5-(diphosphooxymethyl)pyrimidine + 2 H(+) = thiamine phosphate + CO2 + diphosphate</text>
        <dbReference type="Rhea" id="RHEA:47848"/>
        <dbReference type="ChEBI" id="CHEBI:15378"/>
        <dbReference type="ChEBI" id="CHEBI:16526"/>
        <dbReference type="ChEBI" id="CHEBI:33019"/>
        <dbReference type="ChEBI" id="CHEBI:37575"/>
        <dbReference type="ChEBI" id="CHEBI:57841"/>
        <dbReference type="ChEBI" id="CHEBI:62890"/>
        <dbReference type="EC" id="2.5.1.3"/>
    </reaction>
</comment>
<evidence type="ECO:0000256" key="7">
    <source>
        <dbReference type="ARBA" id="ARBA00047334"/>
    </source>
</evidence>
<comment type="similarity">
    <text evidence="10">Belongs to the thiamine-phosphate synthase family.</text>
</comment>
<dbReference type="GO" id="GO:0009228">
    <property type="term" value="P:thiamine biosynthetic process"/>
    <property type="evidence" value="ECO:0007669"/>
    <property type="project" value="UniProtKB-KW"/>
</dbReference>
<feature type="domain" description="Thiamine phosphate synthase/TenI" evidence="12">
    <location>
        <begin position="163"/>
        <end position="328"/>
    </location>
</feature>
<evidence type="ECO:0000256" key="8">
    <source>
        <dbReference type="ARBA" id="ARBA00047851"/>
    </source>
</evidence>
<evidence type="ECO:0000256" key="11">
    <source>
        <dbReference type="RuleBase" id="RU004253"/>
    </source>
</evidence>
<keyword evidence="3 10" id="KW-0808">Transferase</keyword>
<dbReference type="SUPFAM" id="SSF51391">
    <property type="entry name" value="Thiamin phosphate synthase"/>
    <property type="match status" value="1"/>
</dbReference>
<comment type="catalytic activity">
    <reaction evidence="9 10">
        <text>2-[(2R,5Z)-2-carboxy-4-methylthiazol-5(2H)-ylidene]ethyl phosphate + 4-amino-2-methyl-5-(diphosphooxymethyl)pyrimidine + 2 H(+) = thiamine phosphate + CO2 + diphosphate</text>
        <dbReference type="Rhea" id="RHEA:47844"/>
        <dbReference type="ChEBI" id="CHEBI:15378"/>
        <dbReference type="ChEBI" id="CHEBI:16526"/>
        <dbReference type="ChEBI" id="CHEBI:33019"/>
        <dbReference type="ChEBI" id="CHEBI:37575"/>
        <dbReference type="ChEBI" id="CHEBI:57841"/>
        <dbReference type="ChEBI" id="CHEBI:62899"/>
        <dbReference type="EC" id="2.5.1.3"/>
    </reaction>
</comment>
<dbReference type="EC" id="2.5.1.3" evidence="10"/>
<dbReference type="InterPro" id="IPR022998">
    <property type="entry name" value="ThiamineP_synth_TenI"/>
</dbReference>
<evidence type="ECO:0000256" key="10">
    <source>
        <dbReference type="RuleBase" id="RU003826"/>
    </source>
</evidence>
<dbReference type="PANTHER" id="PTHR20857:SF15">
    <property type="entry name" value="THIAMINE-PHOSPHATE SYNTHASE"/>
    <property type="match status" value="1"/>
</dbReference>
<evidence type="ECO:0000256" key="1">
    <source>
        <dbReference type="ARBA" id="ARBA00001946"/>
    </source>
</evidence>
<dbReference type="PANTHER" id="PTHR20857">
    <property type="entry name" value="THIAMINE-PHOSPHATE PYROPHOSPHORYLASE"/>
    <property type="match status" value="1"/>
</dbReference>
<gene>
    <name evidence="13" type="primary">thiE</name>
    <name evidence="13" type="ORF">DRF75_01745</name>
</gene>
<dbReference type="AlphaFoldDB" id="A0A4Q6I8D0"/>
<evidence type="ECO:0000256" key="9">
    <source>
        <dbReference type="ARBA" id="ARBA00047883"/>
    </source>
</evidence>
<keyword evidence="14" id="KW-1185">Reference proteome</keyword>
<dbReference type="EMBL" id="QOHL01000005">
    <property type="protein sequence ID" value="RZB12899.1"/>
    <property type="molecule type" value="Genomic_DNA"/>
</dbReference>
<dbReference type="InterPro" id="IPR036206">
    <property type="entry name" value="ThiamineP_synth_sf"/>
</dbReference>
<dbReference type="Pfam" id="PF02581">
    <property type="entry name" value="TMP-TENI"/>
    <property type="match status" value="1"/>
</dbReference>
<proteinExistence type="inferred from homology"/>
<accession>A0A4Q6I8D0</accession>
<dbReference type="Gene3D" id="3.20.20.70">
    <property type="entry name" value="Aldolase class I"/>
    <property type="match status" value="1"/>
</dbReference>
<evidence type="ECO:0000256" key="5">
    <source>
        <dbReference type="ARBA" id="ARBA00022842"/>
    </source>
</evidence>
<comment type="cofactor">
    <cofactor evidence="1">
        <name>Mg(2+)</name>
        <dbReference type="ChEBI" id="CHEBI:18420"/>
    </cofactor>
</comment>
<dbReference type="Proteomes" id="UP000293377">
    <property type="component" value="Unassembled WGS sequence"/>
</dbReference>
<name>A0A4Q6I8D0_9RICK</name>
<dbReference type="GO" id="GO:0046872">
    <property type="term" value="F:metal ion binding"/>
    <property type="evidence" value="ECO:0007669"/>
    <property type="project" value="UniProtKB-KW"/>
</dbReference>
<dbReference type="InterPro" id="IPR013785">
    <property type="entry name" value="Aldolase_TIM"/>
</dbReference>
<dbReference type="GO" id="GO:0004789">
    <property type="term" value="F:thiamine-phosphate diphosphorylase activity"/>
    <property type="evidence" value="ECO:0007669"/>
    <property type="project" value="UniProtKB-EC"/>
</dbReference>
<dbReference type="InterPro" id="IPR034291">
    <property type="entry name" value="TMP_synthase"/>
</dbReference>
<evidence type="ECO:0000256" key="6">
    <source>
        <dbReference type="ARBA" id="ARBA00022977"/>
    </source>
</evidence>
<dbReference type="UniPathway" id="UPA00060">
    <property type="reaction ID" value="UER00141"/>
</dbReference>
<evidence type="ECO:0000313" key="14">
    <source>
        <dbReference type="Proteomes" id="UP000293377"/>
    </source>
</evidence>
<evidence type="ECO:0000313" key="13">
    <source>
        <dbReference type="EMBL" id="RZB12899.1"/>
    </source>
</evidence>
<evidence type="ECO:0000259" key="12">
    <source>
        <dbReference type="Pfam" id="PF02581"/>
    </source>
</evidence>
<reference evidence="13 14" key="1">
    <citation type="submission" date="2018-06" db="EMBL/GenBank/DDBJ databases">
        <title>Complete Genome Sequence of Ehrlichia minasensis Isolated From Cattle.</title>
        <authorList>
            <person name="Aguiar D.M."/>
            <person name="Araujo J.P.A.Jr."/>
            <person name="Nakazato L."/>
            <person name="Bard E."/>
            <person name="Cabezas-Cruz A."/>
        </authorList>
    </citation>
    <scope>NUCLEOTIDE SEQUENCE [LARGE SCALE GENOMIC DNA]</scope>
    <source>
        <strain evidence="13 14">B11</strain>
    </source>
</reference>
<dbReference type="CDD" id="cd00564">
    <property type="entry name" value="TMP_TenI"/>
    <property type="match status" value="1"/>
</dbReference>
<dbReference type="RefSeq" id="WP_129992552.1">
    <property type="nucleotide sequence ID" value="NZ_QOHL01000005.1"/>
</dbReference>
<sequence length="349" mass="39921">MFECDEIYIIDKDDLIHYSHTSQLKNIDDITKSVGLLYSIKKKSIYAINVANKSNNKCLDYYFNGQEGLWLSYNSKSYNDNAKFLLEYKKAYTLESKCLNPLDFQKDTLVIARARTNQSVGNTSFLDEQCFPDIILDKDDQLEKNFPAIINPIRFYQIVPDLFWLRYVINLGVKVVQLRIKDEPIENTENQIKEGVRLANQNNVKLFINDYWQLAIKYKAYGVHLGQKDIKDANFNEIFNAGLRLGISTHCYHELAIARYLRPSYIAFGPIFPTTLKNMDFMPQGVDLLSYWVKNSRSSIVAIGGINLSNADLVIETGVNGVAVVSAVLNSKNPAEATHEFIQKCRSIH</sequence>
<keyword evidence="6 10" id="KW-0784">Thiamine biosynthesis</keyword>
<keyword evidence="4" id="KW-0479">Metal-binding</keyword>
<comment type="caution">
    <text evidence="13">The sequence shown here is derived from an EMBL/GenBank/DDBJ whole genome shotgun (WGS) entry which is preliminary data.</text>
</comment>
<evidence type="ECO:0000256" key="3">
    <source>
        <dbReference type="ARBA" id="ARBA00022679"/>
    </source>
</evidence>
<dbReference type="GO" id="GO:0009229">
    <property type="term" value="P:thiamine diphosphate biosynthetic process"/>
    <property type="evidence" value="ECO:0007669"/>
    <property type="project" value="UniProtKB-UniPathway"/>
</dbReference>
<protein>
    <recommendedName>
        <fullName evidence="10">Thiamine-phosphate synthase</fullName>
        <ecNumber evidence="10">2.5.1.3</ecNumber>
    </recommendedName>
    <alternativeName>
        <fullName evidence="10">Thiamine-phosphate pyrophosphorylase</fullName>
    </alternativeName>
</protein>
<keyword evidence="5" id="KW-0460">Magnesium</keyword>
<dbReference type="NCBIfam" id="TIGR00693">
    <property type="entry name" value="thiE"/>
    <property type="match status" value="1"/>
</dbReference>